<dbReference type="GeneID" id="110981108"/>
<protein>
    <submittedName>
        <fullName evidence="3">Actin cytoskeleton-regulatory complex protein PAN1-like</fullName>
    </submittedName>
</protein>
<dbReference type="OMA" id="IYNDICT"/>
<feature type="region of interest" description="Disordered" evidence="1">
    <location>
        <begin position="238"/>
        <end position="348"/>
    </location>
</feature>
<evidence type="ECO:0000313" key="3">
    <source>
        <dbReference type="RefSeq" id="XP_022094038.1"/>
    </source>
</evidence>
<organism evidence="2 3">
    <name type="scientific">Acanthaster planci</name>
    <name type="common">Crown-of-thorns starfish</name>
    <dbReference type="NCBI Taxonomy" id="133434"/>
    <lineage>
        <taxon>Eukaryota</taxon>
        <taxon>Metazoa</taxon>
        <taxon>Echinodermata</taxon>
        <taxon>Eleutherozoa</taxon>
        <taxon>Asterozoa</taxon>
        <taxon>Asteroidea</taxon>
        <taxon>Valvatacea</taxon>
        <taxon>Valvatida</taxon>
        <taxon>Acanthasteridae</taxon>
        <taxon>Acanthaster</taxon>
    </lineage>
</organism>
<gene>
    <name evidence="3" type="primary">LOC110981108</name>
</gene>
<feature type="compositionally biased region" description="Pro residues" evidence="1">
    <location>
        <begin position="270"/>
        <end position="291"/>
    </location>
</feature>
<dbReference type="KEGG" id="aplc:110981108"/>
<proteinExistence type="predicted"/>
<reference evidence="3" key="1">
    <citation type="submission" date="2025-08" db="UniProtKB">
        <authorList>
            <consortium name="RefSeq"/>
        </authorList>
    </citation>
    <scope>IDENTIFICATION</scope>
</reference>
<dbReference type="RefSeq" id="XP_022094038.1">
    <property type="nucleotide sequence ID" value="XM_022238346.1"/>
</dbReference>
<dbReference type="Proteomes" id="UP000694845">
    <property type="component" value="Unplaced"/>
</dbReference>
<evidence type="ECO:0000313" key="2">
    <source>
        <dbReference type="Proteomes" id="UP000694845"/>
    </source>
</evidence>
<dbReference type="OrthoDB" id="10419226at2759"/>
<keyword evidence="2" id="KW-1185">Reference proteome</keyword>
<feature type="compositionally biased region" description="Basic and acidic residues" evidence="1">
    <location>
        <begin position="332"/>
        <end position="348"/>
    </location>
</feature>
<name>A0A8B7YL99_ACAPL</name>
<evidence type="ECO:0000256" key="1">
    <source>
        <dbReference type="SAM" id="MobiDB-lite"/>
    </source>
</evidence>
<dbReference type="AlphaFoldDB" id="A0A8B7YL99"/>
<accession>A0A8B7YL99</accession>
<sequence length="348" mass="38073">MAGQFTKRIEDLASIYEAVSSSNSNGTFGHFLRSDLTKEVLRKCNLTAVDMRYVTLDQGTQLYSFDGQWQQDIIAHLYSTRFDDPMPKVPDLGAVDETSCARLFATETPLRVLSVQRNSMLELCKTWVQGHYETGGGAANNALNGEESMTAEESTEVLSAMPSNIFQRKDGLSFLDFALFRECNSDFHSVAGVAFDDAVPPPNPTSRHILLFGTEALCLLQELVYPSKKKLRKSADGFMSVVSEPSRPQAPPMKRGRSINTPPVGSHSPAGPPPPPPYQPKTSPHPSPRPGTPTLADDKLEGKSPSKPQAAPREATLPREAVPIKSPPPAKDMPHEDTPKEVETNTQM</sequence>